<gene>
    <name evidence="3" type="ORF">FRZ00_24155</name>
</gene>
<feature type="compositionally biased region" description="Gly residues" evidence="1">
    <location>
        <begin position="1"/>
        <end position="10"/>
    </location>
</feature>
<dbReference type="Gene3D" id="3.40.50.1820">
    <property type="entry name" value="alpha/beta hydrolase"/>
    <property type="match status" value="1"/>
</dbReference>
<dbReference type="GO" id="GO:0004806">
    <property type="term" value="F:triacylglycerol lipase activity"/>
    <property type="evidence" value="ECO:0007669"/>
    <property type="project" value="InterPro"/>
</dbReference>
<dbReference type="PANTHER" id="PTHR34853:SF1">
    <property type="entry name" value="LIPASE 5"/>
    <property type="match status" value="1"/>
</dbReference>
<dbReference type="InterPro" id="IPR005152">
    <property type="entry name" value="Lipase_secreted"/>
</dbReference>
<keyword evidence="4" id="KW-1185">Reference proteome</keyword>
<evidence type="ECO:0000259" key="2">
    <source>
        <dbReference type="Pfam" id="PF12146"/>
    </source>
</evidence>
<dbReference type="EMBL" id="VOKX01000098">
    <property type="protein sequence ID" value="KAB7836880.1"/>
    <property type="molecule type" value="Genomic_DNA"/>
</dbReference>
<dbReference type="InterPro" id="IPR029058">
    <property type="entry name" value="AB_hydrolase_fold"/>
</dbReference>
<evidence type="ECO:0000256" key="1">
    <source>
        <dbReference type="SAM" id="MobiDB-lite"/>
    </source>
</evidence>
<keyword evidence="3" id="KW-0378">Hydrolase</keyword>
<feature type="compositionally biased region" description="Low complexity" evidence="1">
    <location>
        <begin position="89"/>
        <end position="99"/>
    </location>
</feature>
<dbReference type="AlphaFoldDB" id="A0A5N5W3Z2"/>
<feature type="region of interest" description="Disordered" evidence="1">
    <location>
        <begin position="89"/>
        <end position="141"/>
    </location>
</feature>
<feature type="region of interest" description="Disordered" evidence="1">
    <location>
        <begin position="1"/>
        <end position="71"/>
    </location>
</feature>
<dbReference type="PIRSF" id="PIRSF029171">
    <property type="entry name" value="Esterase_LipA"/>
    <property type="match status" value="1"/>
</dbReference>
<reference evidence="3 4" key="1">
    <citation type="journal article" date="2019" name="Microb. Cell Fact.">
        <title>Exploring novel herbicidin analogues by transcriptional regulator overexpression and MS/MS molecular networking.</title>
        <authorList>
            <person name="Shi Y."/>
            <person name="Gu R."/>
            <person name="Li Y."/>
            <person name="Wang X."/>
            <person name="Ren W."/>
            <person name="Li X."/>
            <person name="Wang L."/>
            <person name="Xie Y."/>
            <person name="Hong B."/>
        </authorList>
    </citation>
    <scope>NUCLEOTIDE SEQUENCE [LARGE SCALE GENOMIC DNA]</scope>
    <source>
        <strain evidence="3 4">US-43</strain>
    </source>
</reference>
<proteinExistence type="predicted"/>
<comment type="caution">
    <text evidence="3">The sequence shown here is derived from an EMBL/GenBank/DDBJ whole genome shotgun (WGS) entry which is preliminary data.</text>
</comment>
<dbReference type="GO" id="GO:0016042">
    <property type="term" value="P:lipid catabolic process"/>
    <property type="evidence" value="ECO:0007669"/>
    <property type="project" value="InterPro"/>
</dbReference>
<protein>
    <submittedName>
        <fullName evidence="3">Alpha/beta fold hydrolase</fullName>
    </submittedName>
</protein>
<dbReference type="Proteomes" id="UP000327000">
    <property type="component" value="Unassembled WGS sequence"/>
</dbReference>
<evidence type="ECO:0000313" key="4">
    <source>
        <dbReference type="Proteomes" id="UP000327000"/>
    </source>
</evidence>
<sequence length="479" mass="48491">MGGSLPGGRGPPEPRPRPEPVTRPADASCGPPGRMGRWGRAIAQAEGARAVRTTSPGDISDRRRTRRRRPAWPLAAATALALAAAACSADGSGPAGAADAGERPAGVRLDGHTYQVPQPLPPAPPGTPIAATRHGPDPRTGAAERWTVLHHSSDAHGRDIAVSGTLLVPRGAPPPGGRPVVAWAHGTTGIADACAPSQAANLGFDVYAQEAGAFLRAGYAVVATDYPGLGTPGPHTYLVGPDEGNAVVDSVTAAHRLLPDLAPTWFAVGHSQGGQAALFAARAADRAAGTRFGGAVAVAPASHLDAMLPGVIAAHQPGSLAFALYSLAGLNATDPGVDLARLLGPSATRTARQVFEECLTAPHPALARTTTEAALPLDRAQLAVVGGKMAAYGNPDRSAVRAPVLLVQGGADQDVPAAWTAQVAWNLRALGSPSVTERAYAGAGHDDVLGRSFCDVLAFLGAHGGTSAKGCVPFRAETG</sequence>
<accession>A0A5N5W3Z2</accession>
<feature type="compositionally biased region" description="Pro residues" evidence="1">
    <location>
        <begin position="118"/>
        <end position="127"/>
    </location>
</feature>
<name>A0A5N5W3Z2_STRMB</name>
<evidence type="ECO:0000313" key="3">
    <source>
        <dbReference type="EMBL" id="KAB7836880.1"/>
    </source>
</evidence>
<dbReference type="OrthoDB" id="9798122at2"/>
<dbReference type="PANTHER" id="PTHR34853">
    <property type="match status" value="1"/>
</dbReference>
<dbReference type="Pfam" id="PF12146">
    <property type="entry name" value="Hydrolase_4"/>
    <property type="match status" value="1"/>
</dbReference>
<dbReference type="InterPro" id="IPR022742">
    <property type="entry name" value="Hydrolase_4"/>
</dbReference>
<organism evidence="3 4">
    <name type="scientific">Streptomyces mobaraensis</name>
    <name type="common">Streptoverticillium mobaraense</name>
    <dbReference type="NCBI Taxonomy" id="35621"/>
    <lineage>
        <taxon>Bacteria</taxon>
        <taxon>Bacillati</taxon>
        <taxon>Actinomycetota</taxon>
        <taxon>Actinomycetes</taxon>
        <taxon>Kitasatosporales</taxon>
        <taxon>Streptomycetaceae</taxon>
        <taxon>Streptomyces</taxon>
    </lineage>
</organism>
<feature type="domain" description="Serine aminopeptidase S33" evidence="2">
    <location>
        <begin position="206"/>
        <end position="446"/>
    </location>
</feature>
<dbReference type="SUPFAM" id="SSF53474">
    <property type="entry name" value="alpha/beta-Hydrolases"/>
    <property type="match status" value="1"/>
</dbReference>